<reference evidence="1" key="2">
    <citation type="journal article" date="2014" name="ISME J.">
        <title>Microbial stratification in low pH oxic and suboxic macroscopic growths along an acid mine drainage.</title>
        <authorList>
            <person name="Mendez-Garcia C."/>
            <person name="Mesa V."/>
            <person name="Sprenger R.R."/>
            <person name="Richter M."/>
            <person name="Diez M.S."/>
            <person name="Solano J."/>
            <person name="Bargiela R."/>
            <person name="Golyshina O.V."/>
            <person name="Manteca A."/>
            <person name="Ramos J.L."/>
            <person name="Gallego J.R."/>
            <person name="Llorente I."/>
            <person name="Martins Dos Santos V.A."/>
            <person name="Jensen O.N."/>
            <person name="Pelaez A.I."/>
            <person name="Sanchez J."/>
            <person name="Ferrer M."/>
        </authorList>
    </citation>
    <scope>NUCLEOTIDE SEQUENCE</scope>
</reference>
<evidence type="ECO:0000313" key="1">
    <source>
        <dbReference type="EMBL" id="EQD77398.1"/>
    </source>
</evidence>
<reference evidence="1" key="1">
    <citation type="submission" date="2013-08" db="EMBL/GenBank/DDBJ databases">
        <authorList>
            <person name="Mendez C."/>
            <person name="Richter M."/>
            <person name="Ferrer M."/>
            <person name="Sanchez J."/>
        </authorList>
    </citation>
    <scope>NUCLEOTIDE SEQUENCE</scope>
</reference>
<gene>
    <name evidence="1" type="ORF">B1B_01085</name>
</gene>
<dbReference type="EMBL" id="AUZY01000792">
    <property type="protein sequence ID" value="EQD77398.1"/>
    <property type="molecule type" value="Genomic_DNA"/>
</dbReference>
<dbReference type="NCBIfam" id="NF033519">
    <property type="entry name" value="transpos_ISAzo13"/>
    <property type="match status" value="1"/>
</dbReference>
<sequence>MVEASADALFVRALSSLNESQARWIVAQEAVSRGHGGVRALSRLTGFSPTTIIKGARELRSRRPLLVDRVRRPGGGRPRLERDDGELDRALRTLLEETTAGDPMSPLLWTSKSTTRIAEELTRQGHPVSQPTVYRRLQGLGYSLQSNLKTKEGTAPEERDAQFRYINGQVKRFQARGDPVLSVDAKKKERVGEFKNPGRTWRPRGTPVEVNVYDYPDLGEGPAIPYGVYDVQRNQGFVNVGMDHETAEFAVESLRRWWRLVGRRHYGKAKGWLICADGGGSNGSRRRGWKWHLQRLASEVGKPVTVCHYPPGTSKWNKIEHRLFSQISLTWRGQPLVSYEAVVNLIGSTRTSTGLKVRAMLDRSQYDVGEKVSDEEMGQINLRAHEVHPEWNYTILPQ</sequence>
<name>T1C8P7_9ZZZZ</name>
<protein>
    <submittedName>
        <fullName evidence="1">Rhodopirellula transposase family protein</fullName>
    </submittedName>
</protein>
<comment type="caution">
    <text evidence="1">The sequence shown here is derived from an EMBL/GenBank/DDBJ whole genome shotgun (WGS) entry which is preliminary data.</text>
</comment>
<accession>T1C8P7</accession>
<organism evidence="1">
    <name type="scientific">mine drainage metagenome</name>
    <dbReference type="NCBI Taxonomy" id="410659"/>
    <lineage>
        <taxon>unclassified sequences</taxon>
        <taxon>metagenomes</taxon>
        <taxon>ecological metagenomes</taxon>
    </lineage>
</organism>
<dbReference type="Pfam" id="PF07592">
    <property type="entry name" value="DDE_Tnp_ISAZ013"/>
    <property type="match status" value="1"/>
</dbReference>
<dbReference type="InterPro" id="IPR011518">
    <property type="entry name" value="Transposase_36"/>
</dbReference>
<proteinExistence type="predicted"/>
<dbReference type="AlphaFoldDB" id="T1C8P7"/>